<reference evidence="2" key="2">
    <citation type="journal article" date="2022" name="Hortic Res">
        <title>The genome of Dioscorea zingiberensis sheds light on the biosynthesis, origin and evolution of the medicinally important diosgenin saponins.</title>
        <authorList>
            <person name="Li Y."/>
            <person name="Tan C."/>
            <person name="Li Z."/>
            <person name="Guo J."/>
            <person name="Li S."/>
            <person name="Chen X."/>
            <person name="Wang C."/>
            <person name="Dai X."/>
            <person name="Yang H."/>
            <person name="Song W."/>
            <person name="Hou L."/>
            <person name="Xu J."/>
            <person name="Tong Z."/>
            <person name="Xu A."/>
            <person name="Yuan X."/>
            <person name="Wang W."/>
            <person name="Yang Q."/>
            <person name="Chen L."/>
            <person name="Sun Z."/>
            <person name="Wang K."/>
            <person name="Pan B."/>
            <person name="Chen J."/>
            <person name="Bao Y."/>
            <person name="Liu F."/>
            <person name="Qi X."/>
            <person name="Gang D.R."/>
            <person name="Wen J."/>
            <person name="Li J."/>
        </authorList>
    </citation>
    <scope>NUCLEOTIDE SEQUENCE</scope>
    <source>
        <strain evidence="2">Dzin_1.0</strain>
    </source>
</reference>
<dbReference type="AlphaFoldDB" id="A0A9D5CQH8"/>
<organism evidence="2 3">
    <name type="scientific">Dioscorea zingiberensis</name>
    <dbReference type="NCBI Taxonomy" id="325984"/>
    <lineage>
        <taxon>Eukaryota</taxon>
        <taxon>Viridiplantae</taxon>
        <taxon>Streptophyta</taxon>
        <taxon>Embryophyta</taxon>
        <taxon>Tracheophyta</taxon>
        <taxon>Spermatophyta</taxon>
        <taxon>Magnoliopsida</taxon>
        <taxon>Liliopsida</taxon>
        <taxon>Dioscoreales</taxon>
        <taxon>Dioscoreaceae</taxon>
        <taxon>Dioscorea</taxon>
    </lineage>
</organism>
<keyword evidence="1" id="KW-0732">Signal</keyword>
<evidence type="ECO:0008006" key="4">
    <source>
        <dbReference type="Google" id="ProtNLM"/>
    </source>
</evidence>
<evidence type="ECO:0000256" key="1">
    <source>
        <dbReference type="SAM" id="SignalP"/>
    </source>
</evidence>
<name>A0A9D5CQH8_9LILI</name>
<reference evidence="2" key="1">
    <citation type="submission" date="2021-03" db="EMBL/GenBank/DDBJ databases">
        <authorList>
            <person name="Li Z."/>
            <person name="Yang C."/>
        </authorList>
    </citation>
    <scope>NUCLEOTIDE SEQUENCE</scope>
    <source>
        <strain evidence="2">Dzin_1.0</strain>
        <tissue evidence="2">Leaf</tissue>
    </source>
</reference>
<protein>
    <recommendedName>
        <fullName evidence="4">Secreted protein</fullName>
    </recommendedName>
</protein>
<sequence>MAAPGRPLWLMLLKDVGHLCLLKACSVSAARNMGILLPIVLRNSALIAKRRVTLSKIVVFPLDSLGPRISDFGCFPSRHNFCNPRLSFRCLSLLVISRPIIAPRLNGTTNANFGTICNGVPSSLPIAAVGDASSKFTDVFLAP</sequence>
<evidence type="ECO:0000313" key="2">
    <source>
        <dbReference type="EMBL" id="KAJ0976463.1"/>
    </source>
</evidence>
<proteinExistence type="predicted"/>
<dbReference type="OrthoDB" id="1706811at2759"/>
<dbReference type="EMBL" id="JAGGNH010000004">
    <property type="protein sequence ID" value="KAJ0976463.1"/>
    <property type="molecule type" value="Genomic_DNA"/>
</dbReference>
<gene>
    <name evidence="2" type="ORF">J5N97_018428</name>
</gene>
<accession>A0A9D5CQH8</accession>
<comment type="caution">
    <text evidence="2">The sequence shown here is derived from an EMBL/GenBank/DDBJ whole genome shotgun (WGS) entry which is preliminary data.</text>
</comment>
<evidence type="ECO:0000313" key="3">
    <source>
        <dbReference type="Proteomes" id="UP001085076"/>
    </source>
</evidence>
<feature type="signal peptide" evidence="1">
    <location>
        <begin position="1"/>
        <end position="29"/>
    </location>
</feature>
<dbReference type="Proteomes" id="UP001085076">
    <property type="component" value="Miscellaneous, Linkage group lg04"/>
</dbReference>
<keyword evidence="3" id="KW-1185">Reference proteome</keyword>
<feature type="chain" id="PRO_5038997617" description="Secreted protein" evidence="1">
    <location>
        <begin position="30"/>
        <end position="143"/>
    </location>
</feature>